<dbReference type="Proteomes" id="UP000683925">
    <property type="component" value="Unassembled WGS sequence"/>
</dbReference>
<dbReference type="AlphaFoldDB" id="A0A8S1YCV9"/>
<dbReference type="OrthoDB" id="298780at2759"/>
<proteinExistence type="predicted"/>
<gene>
    <name evidence="1" type="ORF">POCTA_138.1.T1560003</name>
</gene>
<evidence type="ECO:0000313" key="2">
    <source>
        <dbReference type="Proteomes" id="UP000683925"/>
    </source>
</evidence>
<organism evidence="1 2">
    <name type="scientific">Paramecium octaurelia</name>
    <dbReference type="NCBI Taxonomy" id="43137"/>
    <lineage>
        <taxon>Eukaryota</taxon>
        <taxon>Sar</taxon>
        <taxon>Alveolata</taxon>
        <taxon>Ciliophora</taxon>
        <taxon>Intramacronucleata</taxon>
        <taxon>Oligohymenophorea</taxon>
        <taxon>Peniculida</taxon>
        <taxon>Parameciidae</taxon>
        <taxon>Paramecium</taxon>
    </lineage>
</organism>
<evidence type="ECO:0000313" key="1">
    <source>
        <dbReference type="EMBL" id="CAD8211895.1"/>
    </source>
</evidence>
<name>A0A8S1YCV9_PAROT</name>
<accession>A0A8S1YCV9</accession>
<dbReference type="OMA" id="CIYMETM"/>
<reference evidence="1" key="1">
    <citation type="submission" date="2021-01" db="EMBL/GenBank/DDBJ databases">
        <authorList>
            <consortium name="Genoscope - CEA"/>
            <person name="William W."/>
        </authorList>
    </citation>
    <scope>NUCLEOTIDE SEQUENCE</scope>
</reference>
<dbReference type="EMBL" id="CAJJDP010000158">
    <property type="protein sequence ID" value="CAD8211895.1"/>
    <property type="molecule type" value="Genomic_DNA"/>
</dbReference>
<sequence>MKKYKASSSVDCIYMETMLNKQMRSNIRMIQNRQMNPLQTPKPMSQNQSRRIVRQEATKEPQQLIIQLQDNKILMSQLCQPVVIHSHRNISSNKHSTLESPKFKRTCLHLDNPLNTIKHQHFLKKGGQVQHLPKESKSWYPFARIKRKQLLTSFIDQKQTQSNQNNQIITHFQSMADLTGWQTNEDPQMELQ</sequence>
<comment type="caution">
    <text evidence="1">The sequence shown here is derived from an EMBL/GenBank/DDBJ whole genome shotgun (WGS) entry which is preliminary data.</text>
</comment>
<keyword evidence="2" id="KW-1185">Reference proteome</keyword>
<protein>
    <submittedName>
        <fullName evidence="1">Uncharacterized protein</fullName>
    </submittedName>
</protein>